<proteinExistence type="predicted"/>
<dbReference type="GO" id="GO:0006799">
    <property type="term" value="P:polyphosphate biosynthetic process"/>
    <property type="evidence" value="ECO:0007669"/>
    <property type="project" value="UniProtKB-ARBA"/>
</dbReference>
<dbReference type="CDD" id="cd07750">
    <property type="entry name" value="PolyPPase_VTC_like"/>
    <property type="match status" value="1"/>
</dbReference>
<keyword evidence="3" id="KW-1185">Reference proteome</keyword>
<dbReference type="RefSeq" id="WP_119974806.1">
    <property type="nucleotide sequence ID" value="NZ_JBHSQA010000007.1"/>
</dbReference>
<dbReference type="AlphaFoldDB" id="A0A3A5MK23"/>
<name>A0A3A5MK23_9MICO</name>
<protein>
    <submittedName>
        <fullName evidence="2">Polyphosphate polymerase domain-containing protein</fullName>
    </submittedName>
</protein>
<reference evidence="2 3" key="1">
    <citation type="submission" date="2018-09" db="EMBL/GenBank/DDBJ databases">
        <title>Novel species of Cryobacterium.</title>
        <authorList>
            <person name="Liu Q."/>
            <person name="Xin Y.-H."/>
        </authorList>
    </citation>
    <scope>NUCLEOTIDE SEQUENCE [LARGE SCALE GENOMIC DNA]</scope>
    <source>
        <strain evidence="2 3">Hh39</strain>
    </source>
</reference>
<dbReference type="Pfam" id="PF09359">
    <property type="entry name" value="VTC"/>
    <property type="match status" value="1"/>
</dbReference>
<accession>A0A3A5MK23</accession>
<dbReference type="Proteomes" id="UP000272015">
    <property type="component" value="Unassembled WGS sequence"/>
</dbReference>
<dbReference type="Gene3D" id="3.20.100.30">
    <property type="entry name" value="VTC, catalytic tunnel domain"/>
    <property type="match status" value="1"/>
</dbReference>
<comment type="caution">
    <text evidence="2">The sequence shown here is derived from an EMBL/GenBank/DDBJ whole genome shotgun (WGS) entry which is preliminary data.</text>
</comment>
<sequence>MTRLAALEPISLEELTDRASLLTRVDRKYVLPLADLGAVLADLADDTRVLSIGGVRAFDYESIYFDTPERTSYLMAAHPRRHRFKIRTRSYLDSAATYLEVKTRGGRSVTVKDRLPYDPADGHRLTAEGRRYADQILDESGITGTAGLTFTRALTTRYLRTTLYLPASKSRATIDTDLSWAIDDQHRLDLPALTVVETKSGSRAGAVDRLLWAHGHRPAVISKFGTGMAALCPELPANKWAPVLSRYVHQPETHQPARTAWSTR</sequence>
<dbReference type="InterPro" id="IPR042267">
    <property type="entry name" value="VTC_sf"/>
</dbReference>
<dbReference type="EMBL" id="QZVS01000084">
    <property type="protein sequence ID" value="RJT88259.1"/>
    <property type="molecule type" value="Genomic_DNA"/>
</dbReference>
<dbReference type="OrthoDB" id="148766at2"/>
<feature type="domain" description="VTC" evidence="1">
    <location>
        <begin position="24"/>
        <end position="231"/>
    </location>
</feature>
<gene>
    <name evidence="2" type="ORF">D6T64_11500</name>
</gene>
<evidence type="ECO:0000313" key="3">
    <source>
        <dbReference type="Proteomes" id="UP000272015"/>
    </source>
</evidence>
<evidence type="ECO:0000313" key="2">
    <source>
        <dbReference type="EMBL" id="RJT88259.1"/>
    </source>
</evidence>
<organism evidence="2 3">
    <name type="scientific">Cryobacterium melibiosiphilum</name>
    <dbReference type="NCBI Taxonomy" id="995039"/>
    <lineage>
        <taxon>Bacteria</taxon>
        <taxon>Bacillati</taxon>
        <taxon>Actinomycetota</taxon>
        <taxon>Actinomycetes</taxon>
        <taxon>Micrococcales</taxon>
        <taxon>Microbacteriaceae</taxon>
        <taxon>Cryobacterium</taxon>
    </lineage>
</organism>
<evidence type="ECO:0000259" key="1">
    <source>
        <dbReference type="Pfam" id="PF09359"/>
    </source>
</evidence>
<dbReference type="InterPro" id="IPR018966">
    <property type="entry name" value="VTC_domain"/>
</dbReference>